<keyword evidence="2" id="KW-1185">Reference proteome</keyword>
<gene>
    <name evidence="1" type="ORF">PN36_34990</name>
</gene>
<dbReference type="Gene3D" id="3.30.420.280">
    <property type="match status" value="1"/>
</dbReference>
<evidence type="ECO:0000313" key="1">
    <source>
        <dbReference type="EMBL" id="TGN99698.1"/>
    </source>
</evidence>
<reference evidence="1 2" key="1">
    <citation type="journal article" date="2016" name="Front. Microbiol.">
        <title>Single-Cell (Meta-)Genomics of a Dimorphic Candidatus Thiomargarita nelsonii Reveals Genomic Plasticity.</title>
        <authorList>
            <person name="Flood B.E."/>
            <person name="Fliss P."/>
            <person name="Jones D.S."/>
            <person name="Dick G.J."/>
            <person name="Jain S."/>
            <person name="Kaster A.K."/>
            <person name="Winkel M."/>
            <person name="Mussmann M."/>
            <person name="Bailey J."/>
        </authorList>
    </citation>
    <scope>NUCLEOTIDE SEQUENCE [LARGE SCALE GENOMIC DNA]</scope>
    <source>
        <strain evidence="1">Hydrate Ridge</strain>
    </source>
</reference>
<protein>
    <submittedName>
        <fullName evidence="1">Uncharacterized protein</fullName>
    </submittedName>
</protein>
<accession>A0A4E0QJI2</accession>
<proteinExistence type="predicted"/>
<dbReference type="Proteomes" id="UP000030428">
    <property type="component" value="Unassembled WGS sequence"/>
</dbReference>
<sequence length="483" mass="56314">MSDNNLKTLVAAMKRLRRLELMNRFDPTLPDSKPTKAQQLILDDIGRISHRYVVAGNQSGKSSLGARETSWVFSESHPFWKRPASWEDEPLILLVLGRTGKQVTESLWVKIQSFLDPGEFKQPLILNGSIQKVEHINGNKIIFFSHHSINEAREKAQSYVSHYVWLDEMPKSVEFIEELHTRLRAREGHFLATFTPKLVNDGIRKLVDSSREPVAKKYYLSMLENPIYASEERQEKLLESMKTYSSSYRRTILYGDWSLGEEAVYAFDSKLHVEKPLDYSPTWRHVESVDPALKSKMGYTLWAQSPNNLIWYCVASEYIENIFVPTDIVGEMQKRTAHVHIVRRVCDTHESWYLGTASSMGIKPSYMTIYNKRERKGALLKNLQDALGKTIRIAPWCTDLIEEFTSCRWNETLSKIVFAQSYHLLDSAQYFVDLMPRSEALEKPRNWHAQLYEANEKRKQTATRVHKKKLNKAWRVKKLLRWR</sequence>
<dbReference type="AlphaFoldDB" id="A0A4E0QJI2"/>
<organism evidence="1 2">
    <name type="scientific">Candidatus Thiomargarita nelsonii</name>
    <dbReference type="NCBI Taxonomy" id="1003181"/>
    <lineage>
        <taxon>Bacteria</taxon>
        <taxon>Pseudomonadati</taxon>
        <taxon>Pseudomonadota</taxon>
        <taxon>Gammaproteobacteria</taxon>
        <taxon>Thiotrichales</taxon>
        <taxon>Thiotrichaceae</taxon>
        <taxon>Thiomargarita</taxon>
    </lineage>
</organism>
<dbReference type="EMBL" id="JSZA02000408">
    <property type="protein sequence ID" value="TGN99698.1"/>
    <property type="molecule type" value="Genomic_DNA"/>
</dbReference>
<name>A0A4E0QJI2_9GAMM</name>
<dbReference type="Gene3D" id="3.40.50.300">
    <property type="entry name" value="P-loop containing nucleotide triphosphate hydrolases"/>
    <property type="match status" value="1"/>
</dbReference>
<dbReference type="Pfam" id="PF03237">
    <property type="entry name" value="Terminase_6N"/>
    <property type="match status" value="1"/>
</dbReference>
<comment type="caution">
    <text evidence="1">The sequence shown here is derived from an EMBL/GenBank/DDBJ whole genome shotgun (WGS) entry which is preliminary data.</text>
</comment>
<evidence type="ECO:0000313" key="2">
    <source>
        <dbReference type="Proteomes" id="UP000030428"/>
    </source>
</evidence>
<dbReference type="InterPro" id="IPR027417">
    <property type="entry name" value="P-loop_NTPase"/>
</dbReference>